<accession>A0AAD2FSB6</accession>
<gene>
    <name evidence="4" type="ORF">CYCCA115_LOCUS13096</name>
</gene>
<evidence type="ECO:0000256" key="2">
    <source>
        <dbReference type="SAM" id="MobiDB-lite"/>
    </source>
</evidence>
<dbReference type="GO" id="GO:0003676">
    <property type="term" value="F:nucleic acid binding"/>
    <property type="evidence" value="ECO:0007669"/>
    <property type="project" value="InterPro"/>
</dbReference>
<feature type="region of interest" description="Disordered" evidence="2">
    <location>
        <begin position="225"/>
        <end position="265"/>
    </location>
</feature>
<reference evidence="4" key="1">
    <citation type="submission" date="2023-08" db="EMBL/GenBank/DDBJ databases">
        <authorList>
            <person name="Audoor S."/>
            <person name="Bilcke G."/>
        </authorList>
    </citation>
    <scope>NUCLEOTIDE SEQUENCE</scope>
</reference>
<evidence type="ECO:0000313" key="4">
    <source>
        <dbReference type="EMBL" id="CAJ1951485.1"/>
    </source>
</evidence>
<dbReference type="InterPro" id="IPR000467">
    <property type="entry name" value="G_patch_dom"/>
</dbReference>
<comment type="caution">
    <text evidence="4">The sequence shown here is derived from an EMBL/GenBank/DDBJ whole genome shotgun (WGS) entry which is preliminary data.</text>
</comment>
<comment type="similarity">
    <text evidence="1">Belongs to the TFP11/STIP family.</text>
</comment>
<protein>
    <recommendedName>
        <fullName evidence="3">G-patch domain-containing protein</fullName>
    </recommendedName>
</protein>
<dbReference type="GO" id="GO:0071008">
    <property type="term" value="C:U2-type post-mRNA release spliceosomal complex"/>
    <property type="evidence" value="ECO:0007669"/>
    <property type="project" value="TreeGrafter"/>
</dbReference>
<dbReference type="EMBL" id="CAKOGP040001782">
    <property type="protein sequence ID" value="CAJ1951485.1"/>
    <property type="molecule type" value="Genomic_DNA"/>
</dbReference>
<dbReference type="AlphaFoldDB" id="A0AAD2FSB6"/>
<name>A0AAD2FSB6_9STRA</name>
<keyword evidence="5" id="KW-1185">Reference proteome</keyword>
<dbReference type="PANTHER" id="PTHR23329:SF1">
    <property type="entry name" value="TUFTELIN-INTERACTING PROTEIN 11"/>
    <property type="match status" value="1"/>
</dbReference>
<evidence type="ECO:0000256" key="1">
    <source>
        <dbReference type="ARBA" id="ARBA00010900"/>
    </source>
</evidence>
<evidence type="ECO:0000313" key="5">
    <source>
        <dbReference type="Proteomes" id="UP001295423"/>
    </source>
</evidence>
<proteinExistence type="inferred from homology"/>
<dbReference type="InterPro" id="IPR022783">
    <property type="entry name" value="GCFC_dom"/>
</dbReference>
<evidence type="ECO:0000259" key="3">
    <source>
        <dbReference type="PROSITE" id="PS50174"/>
    </source>
</evidence>
<feature type="compositionally biased region" description="Acidic residues" evidence="2">
    <location>
        <begin position="17"/>
        <end position="26"/>
    </location>
</feature>
<dbReference type="PANTHER" id="PTHR23329">
    <property type="entry name" value="TUFTELIN-INTERACTING PROTEIN 11-RELATED"/>
    <property type="match status" value="1"/>
</dbReference>
<sequence>MSNFDLDDSDNSIIHEDSDDDEIERDDDVDIGFRRHQFETFGNGRPKRRHKEESLYGVFYQEHRQAKRSKTKSAPMFVAASKSKTLAVNGEKTKSSNNFVAKTSTTIEPNEEPRTADCTEEHVTVDEESPDEIKIREEQKAADDYFLSLLNKGRTKQRAKSNRHEPGLVSNPAVGEETAGLSAGLGWGVTSSFGKKDEGRTSIKRKPQSSLGKWEKHTKGIGGKLLTKMGWSGEGGLGSNRRKLKKTQDESGDGKAETAELEQTRKGISRPVDVVVRPTSLGLGFGNFKEASQLKTNRQIEAEVRGLKVSSQNDKKQQVDETIEKGWGLATKSSAIPGADQVMAQKQWKRNRKGKSSKVTIVPYEELLRKEDKEEDGMRIIDMTGQQADRKEKSSRDGQVQLGAEILHNISFLLNTHENKLHSSSHFLRSNRRKCDSFQSDVEEMRKRQGDGRRRIESLKHMQNVVSQVEALTQQVSVNTDASLLIDDTTKSLDELARELTAEEKHSLQFWETIAPAILSPVIQLQLDRWNPLQPIGESKDIVDLIFGLVQSDETNGNHERVKLRDSTVHNQLLPKIKRIFDSTKWIANQHADLALDLYEYILKKAIESCPREGIEALDPDANSVLPVSDVGKSDNRLAASVKRILIFESIYLNIQRSMSLWKPRLRRTSDGLQILDRLDLWVLPWLPHLDHPTMLHCLIVDCRRKIKHAMEYLQRKCKSDEEFLRASIDILKPWRNIFEVADLQGMVSDIVTPRLARHLAKQRLDVDVLEDCTTIFGIALEMHRVGLLADIDFLSVMEGEVLIRWAASIKKSVLLRSSSECAQSYLAWKRLILTNFDRKKPCRLSTKTLALLQEDAFICQIFWSVLRVLQLSHRSDQKKLSLISFPTTNFQVVAARRARVQEGSYDEEKPRNQSIFTTEKETRARLQRLNVTTPTFREVVEEFAKNEGITFQPRSGFNAMKDGRQIFQFGNASIYIEGDVVFTLKGKEWIPVALDQLDAS</sequence>
<feature type="region of interest" description="Disordered" evidence="2">
    <location>
        <begin position="196"/>
        <end position="215"/>
    </location>
</feature>
<dbReference type="Pfam" id="PF07842">
    <property type="entry name" value="GCFC"/>
    <property type="match status" value="1"/>
</dbReference>
<dbReference type="Proteomes" id="UP001295423">
    <property type="component" value="Unassembled WGS sequence"/>
</dbReference>
<feature type="compositionally biased region" description="Polar residues" evidence="2">
    <location>
        <begin position="97"/>
        <end position="108"/>
    </location>
</feature>
<feature type="compositionally biased region" description="Acidic residues" evidence="2">
    <location>
        <begin position="1"/>
        <end position="10"/>
    </location>
</feature>
<feature type="region of interest" description="Disordered" evidence="2">
    <location>
        <begin position="1"/>
        <end position="26"/>
    </location>
</feature>
<organism evidence="4 5">
    <name type="scientific">Cylindrotheca closterium</name>
    <dbReference type="NCBI Taxonomy" id="2856"/>
    <lineage>
        <taxon>Eukaryota</taxon>
        <taxon>Sar</taxon>
        <taxon>Stramenopiles</taxon>
        <taxon>Ochrophyta</taxon>
        <taxon>Bacillariophyta</taxon>
        <taxon>Bacillariophyceae</taxon>
        <taxon>Bacillariophycidae</taxon>
        <taxon>Bacillariales</taxon>
        <taxon>Bacillariaceae</taxon>
        <taxon>Cylindrotheca</taxon>
    </lineage>
</organism>
<dbReference type="PROSITE" id="PS50174">
    <property type="entry name" value="G_PATCH"/>
    <property type="match status" value="1"/>
</dbReference>
<feature type="compositionally biased region" description="Basic and acidic residues" evidence="2">
    <location>
        <begin position="246"/>
        <end position="265"/>
    </location>
</feature>
<feature type="domain" description="G-patch" evidence="3">
    <location>
        <begin position="218"/>
        <end position="290"/>
    </location>
</feature>
<feature type="region of interest" description="Disordered" evidence="2">
    <location>
        <begin position="97"/>
        <end position="116"/>
    </location>
</feature>
<dbReference type="GO" id="GO:0000390">
    <property type="term" value="P:spliceosomal complex disassembly"/>
    <property type="evidence" value="ECO:0007669"/>
    <property type="project" value="InterPro"/>
</dbReference>
<dbReference type="InterPro" id="IPR045211">
    <property type="entry name" value="TFP11/STIP/Ntr1"/>
</dbReference>